<evidence type="ECO:0000256" key="1">
    <source>
        <dbReference type="SAM" id="MobiDB-lite"/>
    </source>
</evidence>
<protein>
    <submittedName>
        <fullName evidence="3">Uncharacterized protein</fullName>
    </submittedName>
</protein>
<feature type="compositionally biased region" description="Polar residues" evidence="1">
    <location>
        <begin position="1"/>
        <end position="16"/>
    </location>
</feature>
<evidence type="ECO:0000313" key="2">
    <source>
        <dbReference type="Proteomes" id="UP000887574"/>
    </source>
</evidence>
<dbReference type="AlphaFoldDB" id="A0A915D0V1"/>
<feature type="region of interest" description="Disordered" evidence="1">
    <location>
        <begin position="46"/>
        <end position="69"/>
    </location>
</feature>
<evidence type="ECO:0000313" key="3">
    <source>
        <dbReference type="WBParaSite" id="jg1436"/>
    </source>
</evidence>
<proteinExistence type="predicted"/>
<feature type="region of interest" description="Disordered" evidence="1">
    <location>
        <begin position="1"/>
        <end position="27"/>
    </location>
</feature>
<organism evidence="2 3">
    <name type="scientific">Ditylenchus dipsaci</name>
    <dbReference type="NCBI Taxonomy" id="166011"/>
    <lineage>
        <taxon>Eukaryota</taxon>
        <taxon>Metazoa</taxon>
        <taxon>Ecdysozoa</taxon>
        <taxon>Nematoda</taxon>
        <taxon>Chromadorea</taxon>
        <taxon>Rhabditida</taxon>
        <taxon>Tylenchina</taxon>
        <taxon>Tylenchomorpha</taxon>
        <taxon>Sphaerularioidea</taxon>
        <taxon>Anguinidae</taxon>
        <taxon>Anguininae</taxon>
        <taxon>Ditylenchus</taxon>
    </lineage>
</organism>
<dbReference type="Proteomes" id="UP000887574">
    <property type="component" value="Unplaced"/>
</dbReference>
<accession>A0A915D0V1</accession>
<dbReference type="WBParaSite" id="jg1436">
    <property type="protein sequence ID" value="jg1436"/>
    <property type="gene ID" value="jg1436"/>
</dbReference>
<reference evidence="3" key="1">
    <citation type="submission" date="2022-11" db="UniProtKB">
        <authorList>
            <consortium name="WormBaseParasite"/>
        </authorList>
    </citation>
    <scope>IDENTIFICATION</scope>
</reference>
<name>A0A915D0V1_9BILA</name>
<keyword evidence="2" id="KW-1185">Reference proteome</keyword>
<sequence length="139" mass="15408">MSSTAESSPLSQSSVGSKARVVSRRGQIGQLHRGDRCYGLYNREASEQRAATSEFRRSDITSRPRTKKEKIQQALTSALAIPGYAISMFVHPLMRGLFTELNPNVELPRSFDTLKCMLVSEISQSSLGDLRVRTSITDT</sequence>